<dbReference type="Pfam" id="PF04357">
    <property type="entry name" value="TamB"/>
    <property type="match status" value="1"/>
</dbReference>
<proteinExistence type="predicted"/>
<name>A0ABY1IHT9_9HYPH</name>
<evidence type="ECO:0000259" key="6">
    <source>
        <dbReference type="Pfam" id="PF04357"/>
    </source>
</evidence>
<accession>A0ABY1IHT9</accession>
<evidence type="ECO:0000256" key="3">
    <source>
        <dbReference type="ARBA" id="ARBA00022989"/>
    </source>
</evidence>
<dbReference type="EMBL" id="FQZC01000002">
    <property type="protein sequence ID" value="SHJ19492.1"/>
    <property type="molecule type" value="Genomic_DNA"/>
</dbReference>
<keyword evidence="5" id="KW-0732">Signal</keyword>
<protein>
    <submittedName>
        <fullName evidence="7">Autotransporter secretion inner membrane protein TamB</fullName>
    </submittedName>
</protein>
<dbReference type="Proteomes" id="UP000184290">
    <property type="component" value="Unassembled WGS sequence"/>
</dbReference>
<dbReference type="RefSeq" id="WP_060603761.1">
    <property type="nucleotide sequence ID" value="NZ_FQZC01000002.1"/>
</dbReference>
<keyword evidence="4" id="KW-0472">Membrane</keyword>
<dbReference type="InterPro" id="IPR007452">
    <property type="entry name" value="TamB_C"/>
</dbReference>
<evidence type="ECO:0000256" key="2">
    <source>
        <dbReference type="ARBA" id="ARBA00022692"/>
    </source>
</evidence>
<organism evidence="7 8">
    <name type="scientific">Aureimonas altamirensis DSM 21988</name>
    <dbReference type="NCBI Taxonomy" id="1121026"/>
    <lineage>
        <taxon>Bacteria</taxon>
        <taxon>Pseudomonadati</taxon>
        <taxon>Pseudomonadota</taxon>
        <taxon>Alphaproteobacteria</taxon>
        <taxon>Hyphomicrobiales</taxon>
        <taxon>Aurantimonadaceae</taxon>
        <taxon>Aureimonas</taxon>
    </lineage>
</organism>
<feature type="domain" description="Translocation and assembly module TamB C-terminal" evidence="6">
    <location>
        <begin position="1444"/>
        <end position="1787"/>
    </location>
</feature>
<gene>
    <name evidence="7" type="ORF">SAMN02745911_1980</name>
</gene>
<evidence type="ECO:0000313" key="7">
    <source>
        <dbReference type="EMBL" id="SHJ19492.1"/>
    </source>
</evidence>
<evidence type="ECO:0000313" key="8">
    <source>
        <dbReference type="Proteomes" id="UP000184290"/>
    </source>
</evidence>
<evidence type="ECO:0000256" key="4">
    <source>
        <dbReference type="ARBA" id="ARBA00023136"/>
    </source>
</evidence>
<reference evidence="7 8" key="1">
    <citation type="submission" date="2016-11" db="EMBL/GenBank/DDBJ databases">
        <authorList>
            <person name="Varghese N."/>
            <person name="Submissions S."/>
        </authorList>
    </citation>
    <scope>NUCLEOTIDE SEQUENCE [LARGE SCALE GENOMIC DNA]</scope>
    <source>
        <strain evidence="7 8">DSM 21988</strain>
    </source>
</reference>
<keyword evidence="2" id="KW-0812">Transmembrane</keyword>
<sequence>MLQLRTVRTRIAALAALGGAFLLPAPAAHAQGFIANQIENLISTENAQVEIEGLSGALSGNIRIESLTVSDPDGVYLTARDLALDWSPTALIRRTVEIQRLTAGSIDFTRLPQGKAASAEDDTGGGGFSLPNITANVGEISIGRFTLGEAVAGVAAELSANGGLTLTRDPAALDVRFAVERLDRPGTVKATLGFAPDQNRLVLNVDANEPEGGIIAGLLKLPGAPPVTVNVTGNGPLSDFTANGALDIASERAITIEAAVQDGADGRRLTANISTITGPFVPAQYADMVGETATVAADILLRNEGGIVTINRGQLVSGALQLDASGTYDPNGSTNDLRVMLATEEGNPVPLSFGQLGARSFLEVSSLDATLSGALESAALTVEAAARTAGYEDYLARDVTLRATSPGFNLNAISGPFQLALDAASASAPEGIAANVLTGPIALAVEGQLTEGEIVIDSNSLTTGAASAAVTGRAARDFSTFDFALRSDVESAALAQQLTQYAGERIALSGSVARTAEGYEGRDLSIEGTGLSVEASGSLSGETISANASGTLDQAQIPDAGLTGTADFTLDAAGTLGAPQVDLTVNGANLDIAGRTLQEVTARINGTFAPEAPNGTVAVNGRFNDQPLEVTADFDTAGDVRNLRNLAIVQGDNRVTGAVALGADNVPTGNLDIAAPDLSTLAGLVGLEASGDVEGTVALTVPDGAPQAVVDIRSGSISFGETELANATVDVTLFDYINRPQAEGTVEAASLALPSLTVAALDIDLSRLNDATVIDGSTTINNVATALNGSVSSIQGETAIDLRRLTADIDGAAVALREPTRVTIGQNGVNLGRILLAVGQGGLELTGAISDEVQLDLSLNAFPLAVANPFVAGLDAAGTLSGDVSTAGPADNIRADFDVALAGLQSAQTRQADLPAVDGALTGRYRGGIASLDTARLNLGGGTVNVTGDVGQTLDAVLTLTDIPVSIANGFVANLGASGTLSGRAEATGELDNPIIVFDLDGRDISAERVAAAGTGSMTIDLSGRLANYTVRLSQAVANIGSGSVRATGSVGRDLDLDLDIERLPVALANAFVPGLNATGDVSGTARATGTLARPQATFQLAGGNLAAAPLRQSGVDTVALDIAGAYRDDTLTLERGDIRAGGGTLNVSGTVGDTLDLQLAMQQLPLALANAASPTLGAQGTLSGTARATGSLSAPAATFDINGTNISVAASRAAGAPSASLAAAGDFRDETVALRTARIDLSGGGSIVATGSAGRRLNLDVTLSDVPASIAAAAAPDVAPQGTIGGNIQARGTIANPDVTYDMRVGGLSLAQTREAGVGPLDVAARGTYAQNRVTLDGSLSGSGIAFNADGSVNLAGTPAFDLALNGNAPLSLANRILAEGGRSIQGDVSVNARVSGTAANPNVTGTVSTSGARFVDTGINLAVENINTTIALSGDRATINAFSANLGSGGSINVAGGVGLGAGFPADISVTIRDGRYADGELFSTRLNADLTLTGPITGAAVLGGTVNAQEIAIVVPDKLPSSLADLDVRHVNAPAAVYRQQREINPDSGASGASGGGITLDLTLNAPNRVFVRGRGLDLELGGTIRITGPASNVGIVGGFDLQRGRLQILSRRLDFERASLSFTGNLVPTLDFLAQSDTGEATVYVAVTGPAENPAFTFSSSPALPQDEVLARLIFGQATSDLSPLQIAQLASAAASLAGVGGSTGLLDSLRSQLGVDDIDIRTTADGQAAVGVGQYLNENTYIGVDTTGRVSIDLELGRDIKARAAVTAGGGGEVGVFYEKEY</sequence>
<feature type="chain" id="PRO_5045699333" evidence="5">
    <location>
        <begin position="31"/>
        <end position="1787"/>
    </location>
</feature>
<comment type="caution">
    <text evidence="7">The sequence shown here is derived from an EMBL/GenBank/DDBJ whole genome shotgun (WGS) entry which is preliminary data.</text>
</comment>
<evidence type="ECO:0000256" key="5">
    <source>
        <dbReference type="SAM" id="SignalP"/>
    </source>
</evidence>
<dbReference type="PANTHER" id="PTHR36985">
    <property type="entry name" value="TRANSLOCATION AND ASSEMBLY MODULE SUBUNIT TAMB"/>
    <property type="match status" value="1"/>
</dbReference>
<feature type="signal peptide" evidence="5">
    <location>
        <begin position="1"/>
        <end position="30"/>
    </location>
</feature>
<comment type="subcellular location">
    <subcellularLocation>
        <location evidence="1">Membrane</location>
        <topology evidence="1">Single-pass membrane protein</topology>
    </subcellularLocation>
</comment>
<dbReference type="PANTHER" id="PTHR36985:SF1">
    <property type="entry name" value="TRANSLOCATION AND ASSEMBLY MODULE SUBUNIT TAMB"/>
    <property type="match status" value="1"/>
</dbReference>
<evidence type="ECO:0000256" key="1">
    <source>
        <dbReference type="ARBA" id="ARBA00004167"/>
    </source>
</evidence>
<keyword evidence="3" id="KW-1133">Transmembrane helix</keyword>
<keyword evidence="8" id="KW-1185">Reference proteome</keyword>